<evidence type="ECO:0000256" key="1">
    <source>
        <dbReference type="SAM" id="Phobius"/>
    </source>
</evidence>
<feature type="transmembrane region" description="Helical" evidence="1">
    <location>
        <begin position="34"/>
        <end position="50"/>
    </location>
</feature>
<dbReference type="Proteomes" id="UP000182719">
    <property type="component" value="Unassembled WGS sequence"/>
</dbReference>
<name>A0A1H7JHQ5_STIAU</name>
<feature type="transmembrane region" description="Helical" evidence="1">
    <location>
        <begin position="6"/>
        <end position="22"/>
    </location>
</feature>
<dbReference type="AlphaFoldDB" id="A0A1H7JHQ5"/>
<protein>
    <submittedName>
        <fullName evidence="2">Uncharacterized protein</fullName>
    </submittedName>
</protein>
<keyword evidence="1" id="KW-0472">Membrane</keyword>
<feature type="transmembrane region" description="Helical" evidence="1">
    <location>
        <begin position="56"/>
        <end position="82"/>
    </location>
</feature>
<dbReference type="RefSeq" id="WP_342742369.1">
    <property type="nucleotide sequence ID" value="NZ_FOAP01000002.1"/>
</dbReference>
<accession>A0A1H7JHQ5</accession>
<feature type="transmembrane region" description="Helical" evidence="1">
    <location>
        <begin position="274"/>
        <end position="293"/>
    </location>
</feature>
<evidence type="ECO:0000313" key="2">
    <source>
        <dbReference type="EMBL" id="SEK74012.1"/>
    </source>
</evidence>
<keyword evidence="3" id="KW-1185">Reference proteome</keyword>
<sequence length="296" mass="30935">MLLAPVYAAALSALVVAAFSFGRKDAQAFMPRWPLMWFGLLATVCLLLLTDTVPSVAFLSGAAVSQGLGFVLLAGAAALALLGSRARLRADTLRGTAPKSLDEAIQELRAGGSPGWGVYRGRLGASEQVTSPSGVVCAFYDAELRSVGDQGRKGALISQDRGYALVITLRGERSEAAVSFAPSTTMAPVRVLRCQTDPRLVEPEAGELAQGQPVEEVLSYERVGKLGETCLVVGELQRGPSPGSYVLRGRQGGPAMLVLGNETQGTGHELARKAWSFFAAAGAVSVAAAFVLSRTL</sequence>
<keyword evidence="1" id="KW-0812">Transmembrane</keyword>
<proteinExistence type="predicted"/>
<dbReference type="EMBL" id="FOAP01000002">
    <property type="protein sequence ID" value="SEK74012.1"/>
    <property type="molecule type" value="Genomic_DNA"/>
</dbReference>
<evidence type="ECO:0000313" key="3">
    <source>
        <dbReference type="Proteomes" id="UP000182719"/>
    </source>
</evidence>
<keyword evidence="1" id="KW-1133">Transmembrane helix</keyword>
<gene>
    <name evidence="2" type="ORF">SAMN05444354_102213</name>
</gene>
<organism evidence="2 3">
    <name type="scientific">Stigmatella aurantiaca</name>
    <dbReference type="NCBI Taxonomy" id="41"/>
    <lineage>
        <taxon>Bacteria</taxon>
        <taxon>Pseudomonadati</taxon>
        <taxon>Myxococcota</taxon>
        <taxon>Myxococcia</taxon>
        <taxon>Myxococcales</taxon>
        <taxon>Cystobacterineae</taxon>
        <taxon>Archangiaceae</taxon>
        <taxon>Stigmatella</taxon>
    </lineage>
</organism>
<reference evidence="3" key="1">
    <citation type="submission" date="2016-10" db="EMBL/GenBank/DDBJ databases">
        <authorList>
            <person name="Varghese N."/>
            <person name="Submissions S."/>
        </authorList>
    </citation>
    <scope>NUCLEOTIDE SEQUENCE [LARGE SCALE GENOMIC DNA]</scope>
    <source>
        <strain evidence="3">DSM 17044</strain>
    </source>
</reference>